<sequence length="235" mass="24326">MLDTPTTATTTNDDGAERGRAAHSARRWFLITAPVLAGLLAIVGAAADPAVDLDGPELYRLYAENPDPLQIKSLSYHFAYAFWGVAALLLAWSVRGRGAWLANAAVLLAFLGATSLPGFLLADFYDSGIGQAFGVEGNVAVEEAMSGMWALLAMQISGVAGFLLGLPVATLAAWRGGLLPWWAPVAVTVGIGGGFFVVGANVPGALIMTAGFTVLSVALARSHGLREGRRSAVGS</sequence>
<evidence type="ECO:0000313" key="2">
    <source>
        <dbReference type="EMBL" id="RZU30492.1"/>
    </source>
</evidence>
<feature type="transmembrane region" description="Helical" evidence="1">
    <location>
        <begin position="145"/>
        <end position="166"/>
    </location>
</feature>
<comment type="caution">
    <text evidence="2">The sequence shown here is derived from an EMBL/GenBank/DDBJ whole genome shotgun (WGS) entry which is preliminary data.</text>
</comment>
<accession>A0A4Q7Y149</accession>
<dbReference type="OrthoDB" id="5143651at2"/>
<keyword evidence="1" id="KW-0472">Membrane</keyword>
<dbReference type="EMBL" id="SHKV01000001">
    <property type="protein sequence ID" value="RZU30492.1"/>
    <property type="molecule type" value="Genomic_DNA"/>
</dbReference>
<feature type="transmembrane region" description="Helical" evidence="1">
    <location>
        <begin position="28"/>
        <end position="47"/>
    </location>
</feature>
<reference evidence="2 3" key="1">
    <citation type="submission" date="2019-02" db="EMBL/GenBank/DDBJ databases">
        <title>Sequencing the genomes of 1000 actinobacteria strains.</title>
        <authorList>
            <person name="Klenk H.-P."/>
        </authorList>
    </citation>
    <scope>NUCLEOTIDE SEQUENCE [LARGE SCALE GENOMIC DNA]</scope>
    <source>
        <strain evidence="2 3">DSM 44509</strain>
    </source>
</reference>
<evidence type="ECO:0000313" key="3">
    <source>
        <dbReference type="Proteomes" id="UP000292507"/>
    </source>
</evidence>
<feature type="transmembrane region" description="Helical" evidence="1">
    <location>
        <begin position="178"/>
        <end position="198"/>
    </location>
</feature>
<gene>
    <name evidence="2" type="ORF">BKA19_0108</name>
</gene>
<feature type="transmembrane region" description="Helical" evidence="1">
    <location>
        <begin position="104"/>
        <end position="125"/>
    </location>
</feature>
<feature type="transmembrane region" description="Helical" evidence="1">
    <location>
        <begin position="204"/>
        <end position="220"/>
    </location>
</feature>
<evidence type="ECO:0000256" key="1">
    <source>
        <dbReference type="SAM" id="Phobius"/>
    </source>
</evidence>
<name>A0A4Q7Y149_9ACTN</name>
<dbReference type="Proteomes" id="UP000292507">
    <property type="component" value="Unassembled WGS sequence"/>
</dbReference>
<dbReference type="RefSeq" id="WP_104530156.1">
    <property type="nucleotide sequence ID" value="NZ_POQT01000042.1"/>
</dbReference>
<feature type="transmembrane region" description="Helical" evidence="1">
    <location>
        <begin position="74"/>
        <end position="92"/>
    </location>
</feature>
<keyword evidence="1" id="KW-0812">Transmembrane</keyword>
<protein>
    <recommendedName>
        <fullName evidence="4">DUF4386 family protein</fullName>
    </recommendedName>
</protein>
<evidence type="ECO:0008006" key="4">
    <source>
        <dbReference type="Google" id="ProtNLM"/>
    </source>
</evidence>
<dbReference type="AlphaFoldDB" id="A0A4Q7Y149"/>
<keyword evidence="1" id="KW-1133">Transmembrane helix</keyword>
<organism evidence="2 3">
    <name type="scientific">Blastococcus saxobsidens</name>
    <dbReference type="NCBI Taxonomy" id="138336"/>
    <lineage>
        <taxon>Bacteria</taxon>
        <taxon>Bacillati</taxon>
        <taxon>Actinomycetota</taxon>
        <taxon>Actinomycetes</taxon>
        <taxon>Geodermatophilales</taxon>
        <taxon>Geodermatophilaceae</taxon>
        <taxon>Blastococcus</taxon>
    </lineage>
</organism>
<keyword evidence="3" id="KW-1185">Reference proteome</keyword>
<proteinExistence type="predicted"/>